<dbReference type="InterPro" id="IPR000669">
    <property type="entry name" value="Mannitol_DH"/>
</dbReference>
<dbReference type="NCBIfam" id="NF002652">
    <property type="entry name" value="PRK02318.2-5"/>
    <property type="match status" value="1"/>
</dbReference>
<evidence type="ECO:0000256" key="2">
    <source>
        <dbReference type="ARBA" id="ARBA00012939"/>
    </source>
</evidence>
<dbReference type="SUPFAM" id="SSF48179">
    <property type="entry name" value="6-phosphogluconate dehydrogenase C-terminal domain-like"/>
    <property type="match status" value="1"/>
</dbReference>
<dbReference type="EC" id="1.1.1.17" evidence="2 7"/>
<dbReference type="PANTHER" id="PTHR30524:SF0">
    <property type="entry name" value="ALTRONATE OXIDOREDUCTASE-RELATED"/>
    <property type="match status" value="1"/>
</dbReference>
<evidence type="ECO:0000256" key="1">
    <source>
        <dbReference type="ARBA" id="ARBA00006541"/>
    </source>
</evidence>
<evidence type="ECO:0000313" key="10">
    <source>
        <dbReference type="EMBL" id="WNC14682.1"/>
    </source>
</evidence>
<dbReference type="GO" id="GO:0008926">
    <property type="term" value="F:mannitol-1-phosphate 5-dehydrogenase activity"/>
    <property type="evidence" value="ECO:0007669"/>
    <property type="project" value="UniProtKB-EC"/>
</dbReference>
<comment type="catalytic activity">
    <reaction evidence="6 7">
        <text>D-mannitol 1-phosphate + NAD(+) = beta-D-fructose 6-phosphate + NADH + H(+)</text>
        <dbReference type="Rhea" id="RHEA:19661"/>
        <dbReference type="ChEBI" id="CHEBI:15378"/>
        <dbReference type="ChEBI" id="CHEBI:57540"/>
        <dbReference type="ChEBI" id="CHEBI:57634"/>
        <dbReference type="ChEBI" id="CHEBI:57945"/>
        <dbReference type="ChEBI" id="CHEBI:61381"/>
        <dbReference type="EC" id="1.1.1.17"/>
    </reaction>
</comment>
<dbReference type="RefSeq" id="WP_310767181.1">
    <property type="nucleotide sequence ID" value="NZ_CP134050.1"/>
</dbReference>
<dbReference type="Pfam" id="PF08125">
    <property type="entry name" value="Mannitol_dh_C"/>
    <property type="match status" value="1"/>
</dbReference>
<dbReference type="Pfam" id="PF01232">
    <property type="entry name" value="Mannitol_dh"/>
    <property type="match status" value="1"/>
</dbReference>
<comment type="similarity">
    <text evidence="1 7">Belongs to the mannitol dehydrogenase family.</text>
</comment>
<dbReference type="PANTHER" id="PTHR30524">
    <property type="entry name" value="MANNITOL-1-PHOSPHATE 5-DEHYDROGENASE"/>
    <property type="match status" value="1"/>
</dbReference>
<dbReference type="EMBL" id="CP134050">
    <property type="protein sequence ID" value="WNC14682.1"/>
    <property type="molecule type" value="Genomic_DNA"/>
</dbReference>
<dbReference type="PRINTS" id="PR00084">
    <property type="entry name" value="MTLDHDRGNASE"/>
</dbReference>
<name>A0ABY9T6X8_BREBE</name>
<keyword evidence="4 7" id="KW-0560">Oxidoreductase</keyword>
<accession>A0ABY9T6X8</accession>
<feature type="domain" description="Mannitol dehydrogenase N-terminal" evidence="8">
    <location>
        <begin position="2"/>
        <end position="196"/>
    </location>
</feature>
<dbReference type="HAMAP" id="MF_00196">
    <property type="entry name" value="Mannitol_dehydrog"/>
    <property type="match status" value="1"/>
</dbReference>
<protein>
    <recommendedName>
        <fullName evidence="3 7">Mannitol-1-phosphate 5-dehydrogenase</fullName>
        <ecNumber evidence="2 7">1.1.1.17</ecNumber>
    </recommendedName>
</protein>
<dbReference type="NCBIfam" id="NF002646">
    <property type="entry name" value="PRK02318.1-2"/>
    <property type="match status" value="1"/>
</dbReference>
<dbReference type="Gene3D" id="3.40.50.720">
    <property type="entry name" value="NAD(P)-binding Rossmann-like Domain"/>
    <property type="match status" value="1"/>
</dbReference>
<evidence type="ECO:0000256" key="7">
    <source>
        <dbReference type="HAMAP-Rule" id="MF_00196"/>
    </source>
</evidence>
<feature type="domain" description="Mannitol dehydrogenase C-terminal" evidence="9">
    <location>
        <begin position="202"/>
        <end position="348"/>
    </location>
</feature>
<dbReference type="InterPro" id="IPR036291">
    <property type="entry name" value="NAD(P)-bd_dom_sf"/>
</dbReference>
<evidence type="ECO:0000259" key="8">
    <source>
        <dbReference type="Pfam" id="PF01232"/>
    </source>
</evidence>
<evidence type="ECO:0000259" key="9">
    <source>
        <dbReference type="Pfam" id="PF08125"/>
    </source>
</evidence>
<evidence type="ECO:0000256" key="5">
    <source>
        <dbReference type="ARBA" id="ARBA00023027"/>
    </source>
</evidence>
<dbReference type="InterPro" id="IPR023028">
    <property type="entry name" value="Mannitol_1_phos_5_DH"/>
</dbReference>
<keyword evidence="5 7" id="KW-0520">NAD</keyword>
<reference evidence="10 11" key="1">
    <citation type="submission" date="2023-09" db="EMBL/GenBank/DDBJ databases">
        <title>Complete Genome and Methylome dissection of Bacillus brevis NEB573 original source of BbsI restriction endonuclease.</title>
        <authorList>
            <person name="Fomenkov A."/>
            <person name="Roberts R.D."/>
        </authorList>
    </citation>
    <scope>NUCLEOTIDE SEQUENCE [LARGE SCALE GENOMIC DNA]</scope>
    <source>
        <strain evidence="10 11">NEB573</strain>
    </source>
</reference>
<dbReference type="NCBIfam" id="NF002647">
    <property type="entry name" value="PRK02318.1-3"/>
    <property type="match status" value="1"/>
</dbReference>
<dbReference type="InterPro" id="IPR023027">
    <property type="entry name" value="Mannitol_DH_CS"/>
</dbReference>
<feature type="binding site" evidence="7">
    <location>
        <begin position="3"/>
        <end position="14"/>
    </location>
    <ligand>
        <name>NAD(+)</name>
        <dbReference type="ChEBI" id="CHEBI:57540"/>
    </ligand>
</feature>
<dbReference type="Gene3D" id="1.10.1040.10">
    <property type="entry name" value="N-(1-d-carboxylethyl)-l-norvaline Dehydrogenase, domain 2"/>
    <property type="match status" value="1"/>
</dbReference>
<organism evidence="10 11">
    <name type="scientific">Brevibacillus brevis</name>
    <name type="common">Bacillus brevis</name>
    <dbReference type="NCBI Taxonomy" id="1393"/>
    <lineage>
        <taxon>Bacteria</taxon>
        <taxon>Bacillati</taxon>
        <taxon>Bacillota</taxon>
        <taxon>Bacilli</taxon>
        <taxon>Bacillales</taxon>
        <taxon>Paenibacillaceae</taxon>
        <taxon>Brevibacillus</taxon>
    </lineage>
</organism>
<evidence type="ECO:0000256" key="6">
    <source>
        <dbReference type="ARBA" id="ARBA00048615"/>
    </source>
</evidence>
<sequence length="389" mass="42648">MLAVHFGAGNIGRGFIGQLLSHAGYEVVFVDVNQAIVDELNKRRCYRVQLAMEGTPVSYVEGVRAIAGQDVEAVAETIAQADLVTTAVGPHILPHIAGSIAQGISRRLQVNPRPLNVIACENMIGGSAKLKEHVYGHLPKEAVSAADEWIAFPNAAVDRIVPVQQHEDKLLVMVEPFFEWVVDQSQMVGEPPAIEGVTYVNDLAPYIERKLFTVNTGHAVIAYLGYQFGYETIDEALHDEEISQAVKGALRETGALLVEKYGFGKETHEAYVEKIVGRYANPLLSDHVTRVARSPIRKLSPNDRLVGPALQCEERGLDSKYLGLAIAAALLFDFPEDPEAMQLQSDQKQYGLEHVMRTTAGIPAGSPLEASVLGHVRSLQERFHSNKER</sequence>
<dbReference type="NCBIfam" id="NF002649">
    <property type="entry name" value="PRK02318.2-1"/>
    <property type="match status" value="1"/>
</dbReference>
<dbReference type="PROSITE" id="PS00974">
    <property type="entry name" value="MANNITOL_DHGENASE"/>
    <property type="match status" value="1"/>
</dbReference>
<proteinExistence type="inferred from homology"/>
<dbReference type="InterPro" id="IPR013131">
    <property type="entry name" value="Mannitol_DH_N"/>
</dbReference>
<dbReference type="InterPro" id="IPR008927">
    <property type="entry name" value="6-PGluconate_DH-like_C_sf"/>
</dbReference>
<evidence type="ECO:0000313" key="11">
    <source>
        <dbReference type="Proteomes" id="UP001256827"/>
    </source>
</evidence>
<dbReference type="InterPro" id="IPR013118">
    <property type="entry name" value="Mannitol_DH_C"/>
</dbReference>
<dbReference type="Proteomes" id="UP001256827">
    <property type="component" value="Chromosome"/>
</dbReference>
<dbReference type="SUPFAM" id="SSF51735">
    <property type="entry name" value="NAD(P)-binding Rossmann-fold domains"/>
    <property type="match status" value="1"/>
</dbReference>
<dbReference type="InterPro" id="IPR013328">
    <property type="entry name" value="6PGD_dom2"/>
</dbReference>
<gene>
    <name evidence="7" type="primary">mtlD</name>
    <name evidence="10" type="ORF">RGB73_29155</name>
</gene>
<keyword evidence="11" id="KW-1185">Reference proteome</keyword>
<evidence type="ECO:0000256" key="4">
    <source>
        <dbReference type="ARBA" id="ARBA00023002"/>
    </source>
</evidence>
<evidence type="ECO:0000256" key="3">
    <source>
        <dbReference type="ARBA" id="ARBA00016219"/>
    </source>
</evidence>